<protein>
    <submittedName>
        <fullName evidence="1">RluA family pseudouridine synthase</fullName>
    </submittedName>
</protein>
<evidence type="ECO:0000313" key="1">
    <source>
        <dbReference type="EMBL" id="QZE13417.1"/>
    </source>
</evidence>
<accession>A0AC61NCZ0</accession>
<proteinExistence type="predicted"/>
<gene>
    <name evidence="1" type="ORF">K4L44_12585</name>
</gene>
<dbReference type="EMBL" id="CP081303">
    <property type="protein sequence ID" value="QZE13417.1"/>
    <property type="molecule type" value="Genomic_DNA"/>
</dbReference>
<keyword evidence="2" id="KW-1185">Reference proteome</keyword>
<organism evidence="1 2">
    <name type="scientific">Halosquirtibacter laminarini</name>
    <dbReference type="NCBI Taxonomy" id="3374600"/>
    <lineage>
        <taxon>Bacteria</taxon>
        <taxon>Pseudomonadati</taxon>
        <taxon>Bacteroidota</taxon>
        <taxon>Bacteroidia</taxon>
        <taxon>Marinilabiliales</taxon>
        <taxon>Prolixibacteraceae</taxon>
        <taxon>Halosquirtibacter</taxon>
    </lineage>
</organism>
<evidence type="ECO:0000313" key="2">
    <source>
        <dbReference type="Proteomes" id="UP000826212"/>
    </source>
</evidence>
<dbReference type="Proteomes" id="UP000826212">
    <property type="component" value="Chromosome"/>
</dbReference>
<sequence length="299" mass="33761">MQKKLELVSCHVIPQIDEGIRLYNYLIGIFVELPSGKSVKKAIKNGHIFVDGETASSGLWVKEGMNIALYHPAEATLKPYSTDLDIVYEDNWLAVVNKPAGLTTSGNRFDTLENAVQGKLQYSNAPDAYVNFRAVHRLDKATSGLVIIAKTKKCRIMLGQMLESKEITKKYYAIIMGDIQDNGVCCSPINNTNARTLFEKIDSVPSLRSKRLTLVQLSPITGRTHQLRIHMAQKGTPILGDTLYGTQGNILKGKGLFLCAYFLFFKHPFTQESMNMKIELPHKYKKRMEIEKTQYHKYV</sequence>
<name>A0AC61NCZ0_9BACT</name>
<reference evidence="1" key="1">
    <citation type="submission" date="2021-08" db="EMBL/GenBank/DDBJ databases">
        <title>Novel anaerobic bacterium isolated from sea squirt in East Sea, Republic of Korea.</title>
        <authorList>
            <person name="Nguyen T.H."/>
            <person name="Li Z."/>
            <person name="Lee Y.-J."/>
            <person name="Ko J."/>
            <person name="Kim S.-G."/>
        </authorList>
    </citation>
    <scope>NUCLEOTIDE SEQUENCE</scope>
    <source>
        <strain evidence="1">KCTC 25031</strain>
    </source>
</reference>